<dbReference type="EMBL" id="JASNWA010000008">
    <property type="protein sequence ID" value="KAK3171366.1"/>
    <property type="molecule type" value="Genomic_DNA"/>
</dbReference>
<name>A0AAD9Z5R3_9LECA</name>
<reference evidence="2" key="1">
    <citation type="submission" date="2022-11" db="EMBL/GenBank/DDBJ databases">
        <title>Chromosomal genome sequence assembly and mating type (MAT) locus characterization of the leprose asexual lichenized fungus Lepraria neglecta (Nyl.) Erichsen.</title>
        <authorList>
            <person name="Allen J.L."/>
            <person name="Pfeffer B."/>
        </authorList>
    </citation>
    <scope>NUCLEOTIDE SEQUENCE</scope>
    <source>
        <strain evidence="2">Allen 5258</strain>
    </source>
</reference>
<evidence type="ECO:0000313" key="2">
    <source>
        <dbReference type="EMBL" id="KAK3171366.1"/>
    </source>
</evidence>
<sequence length="129" mass="14048">MERLLSDGNHVDLIDESEAIVPYWALLGNGVATTRLLLGKGADANRPRLGFSLRQWPIIDGFRLPITLATYQGNCANIESLLRHGANIDKHQPRVYGPTTALASALYGRHEKAADLPAIGSKGRCCQRA</sequence>
<keyword evidence="1" id="KW-0812">Transmembrane</keyword>
<gene>
    <name evidence="2" type="ORF">OEA41_003450</name>
</gene>
<keyword evidence="1" id="KW-1133">Transmembrane helix</keyword>
<dbReference type="Proteomes" id="UP001276659">
    <property type="component" value="Unassembled WGS sequence"/>
</dbReference>
<keyword evidence="1" id="KW-0472">Membrane</keyword>
<evidence type="ECO:0000313" key="3">
    <source>
        <dbReference type="Proteomes" id="UP001276659"/>
    </source>
</evidence>
<accession>A0AAD9Z5R3</accession>
<evidence type="ECO:0000256" key="1">
    <source>
        <dbReference type="SAM" id="Phobius"/>
    </source>
</evidence>
<dbReference type="InterPro" id="IPR036770">
    <property type="entry name" value="Ankyrin_rpt-contain_sf"/>
</dbReference>
<feature type="transmembrane region" description="Helical" evidence="1">
    <location>
        <begin position="20"/>
        <end position="38"/>
    </location>
</feature>
<keyword evidence="3" id="KW-1185">Reference proteome</keyword>
<protein>
    <recommendedName>
        <fullName evidence="4">Ankyrin repeat domain-containing protein</fullName>
    </recommendedName>
</protein>
<dbReference type="AlphaFoldDB" id="A0AAD9Z5R3"/>
<evidence type="ECO:0008006" key="4">
    <source>
        <dbReference type="Google" id="ProtNLM"/>
    </source>
</evidence>
<organism evidence="2 3">
    <name type="scientific">Lepraria neglecta</name>
    <dbReference type="NCBI Taxonomy" id="209136"/>
    <lineage>
        <taxon>Eukaryota</taxon>
        <taxon>Fungi</taxon>
        <taxon>Dikarya</taxon>
        <taxon>Ascomycota</taxon>
        <taxon>Pezizomycotina</taxon>
        <taxon>Lecanoromycetes</taxon>
        <taxon>OSLEUM clade</taxon>
        <taxon>Lecanoromycetidae</taxon>
        <taxon>Lecanorales</taxon>
        <taxon>Lecanorineae</taxon>
        <taxon>Stereocaulaceae</taxon>
        <taxon>Lepraria</taxon>
    </lineage>
</organism>
<comment type="caution">
    <text evidence="2">The sequence shown here is derived from an EMBL/GenBank/DDBJ whole genome shotgun (WGS) entry which is preliminary data.</text>
</comment>
<dbReference type="Gene3D" id="1.25.40.20">
    <property type="entry name" value="Ankyrin repeat-containing domain"/>
    <property type="match status" value="1"/>
</dbReference>
<proteinExistence type="predicted"/>
<dbReference type="SUPFAM" id="SSF48403">
    <property type="entry name" value="Ankyrin repeat"/>
    <property type="match status" value="1"/>
</dbReference>